<dbReference type="OrthoDB" id="9989103at2759"/>
<feature type="compositionally biased region" description="Low complexity" evidence="2">
    <location>
        <begin position="851"/>
        <end position="866"/>
    </location>
</feature>
<name>B3MBU6_DROAN</name>
<organism evidence="4 5">
    <name type="scientific">Drosophila ananassae</name>
    <name type="common">Fruit fly</name>
    <dbReference type="NCBI Taxonomy" id="7217"/>
    <lineage>
        <taxon>Eukaryota</taxon>
        <taxon>Metazoa</taxon>
        <taxon>Ecdysozoa</taxon>
        <taxon>Arthropoda</taxon>
        <taxon>Hexapoda</taxon>
        <taxon>Insecta</taxon>
        <taxon>Pterygota</taxon>
        <taxon>Neoptera</taxon>
        <taxon>Endopterygota</taxon>
        <taxon>Diptera</taxon>
        <taxon>Brachycera</taxon>
        <taxon>Muscomorpha</taxon>
        <taxon>Ephydroidea</taxon>
        <taxon>Drosophilidae</taxon>
        <taxon>Drosophila</taxon>
        <taxon>Sophophora</taxon>
    </lineage>
</organism>
<feature type="domain" description="Tudor" evidence="3">
    <location>
        <begin position="1841"/>
        <end position="1900"/>
    </location>
</feature>
<dbReference type="GO" id="GO:0007279">
    <property type="term" value="P:pole cell formation"/>
    <property type="evidence" value="ECO:0007669"/>
    <property type="project" value="EnsemblMetazoa"/>
</dbReference>
<dbReference type="Gene3D" id="2.30.30.140">
    <property type="match status" value="9"/>
</dbReference>
<evidence type="ECO:0000313" key="4">
    <source>
        <dbReference type="EMBL" id="EDV36117.1"/>
    </source>
</evidence>
<feature type="domain" description="Tudor" evidence="3">
    <location>
        <begin position="1054"/>
        <end position="1114"/>
    </location>
</feature>
<feature type="compositionally biased region" description="Polar residues" evidence="2">
    <location>
        <begin position="876"/>
        <end position="892"/>
    </location>
</feature>
<feature type="domain" description="Tudor" evidence="3">
    <location>
        <begin position="453"/>
        <end position="511"/>
    </location>
</feature>
<feature type="compositionally biased region" description="Low complexity" evidence="2">
    <location>
        <begin position="936"/>
        <end position="947"/>
    </location>
</feature>
<dbReference type="OMA" id="CSQYIVL"/>
<dbReference type="Gene3D" id="2.40.50.790">
    <property type="match status" value="1"/>
</dbReference>
<dbReference type="InterPro" id="IPR035437">
    <property type="entry name" value="SNase_OB-fold_sf"/>
</dbReference>
<dbReference type="GO" id="GO:1903863">
    <property type="term" value="P:P granule assembly"/>
    <property type="evidence" value="ECO:0007669"/>
    <property type="project" value="EnsemblMetazoa"/>
</dbReference>
<dbReference type="Pfam" id="PF00567">
    <property type="entry name" value="TUDOR"/>
    <property type="match status" value="9"/>
</dbReference>
<dbReference type="FunCoup" id="B3MBU6">
    <property type="interactions" value="260"/>
</dbReference>
<dbReference type="GO" id="GO:0140965">
    <property type="term" value="P:secondary piRNA processing"/>
    <property type="evidence" value="ECO:0007669"/>
    <property type="project" value="EnsemblMetazoa"/>
</dbReference>
<dbReference type="GO" id="GO:0019093">
    <property type="term" value="P:mitochondrial RNA localization"/>
    <property type="evidence" value="ECO:0007669"/>
    <property type="project" value="EnsemblMetazoa"/>
</dbReference>
<dbReference type="InParanoid" id="B3MBU6"/>
<dbReference type="FunFam" id="2.30.30.140:FF:000172">
    <property type="entry name" value="Maternal protein tudor"/>
    <property type="match status" value="1"/>
</dbReference>
<dbReference type="PANTHER" id="PTHR22948:SF72">
    <property type="entry name" value="TUDOR DOMAIN-CONTAINING PROTEIN"/>
    <property type="match status" value="1"/>
</dbReference>
<dbReference type="GO" id="GO:1900370">
    <property type="term" value="P:positive regulation of post-transcriptional gene silencing by RNA"/>
    <property type="evidence" value="ECO:0007669"/>
    <property type="project" value="EnsemblMetazoa"/>
</dbReference>
<feature type="domain" description="Tudor" evidence="3">
    <location>
        <begin position="2215"/>
        <end position="2273"/>
    </location>
</feature>
<dbReference type="SMR" id="B3MBU6"/>
<evidence type="ECO:0000256" key="1">
    <source>
        <dbReference type="SAM" id="Coils"/>
    </source>
</evidence>
<dbReference type="InterPro" id="IPR002999">
    <property type="entry name" value="Tudor"/>
</dbReference>
<dbReference type="PhylomeDB" id="B3MBU6"/>
<dbReference type="SMART" id="SM00333">
    <property type="entry name" value="TUDOR"/>
    <property type="match status" value="10"/>
</dbReference>
<reference evidence="4 5" key="1">
    <citation type="journal article" date="2007" name="Nature">
        <title>Evolution of genes and genomes on the Drosophila phylogeny.</title>
        <authorList>
            <consortium name="Drosophila 12 Genomes Consortium"/>
            <person name="Clark A.G."/>
            <person name="Eisen M.B."/>
            <person name="Smith D.R."/>
            <person name="Bergman C.M."/>
            <person name="Oliver B."/>
            <person name="Markow T.A."/>
            <person name="Kaufman T.C."/>
            <person name="Kellis M."/>
            <person name="Gelbart W."/>
            <person name="Iyer V.N."/>
            <person name="Pollard D.A."/>
            <person name="Sackton T.B."/>
            <person name="Larracuente A.M."/>
            <person name="Singh N.D."/>
            <person name="Abad J.P."/>
            <person name="Abt D.N."/>
            <person name="Adryan B."/>
            <person name="Aguade M."/>
            <person name="Akashi H."/>
            <person name="Anderson W.W."/>
            <person name="Aquadro C.F."/>
            <person name="Ardell D.H."/>
            <person name="Arguello R."/>
            <person name="Artieri C.G."/>
            <person name="Barbash D.A."/>
            <person name="Barker D."/>
            <person name="Barsanti P."/>
            <person name="Batterham P."/>
            <person name="Batzoglou S."/>
            <person name="Begun D."/>
            <person name="Bhutkar A."/>
            <person name="Blanco E."/>
            <person name="Bosak S.A."/>
            <person name="Bradley R.K."/>
            <person name="Brand A.D."/>
            <person name="Brent M.R."/>
            <person name="Brooks A.N."/>
            <person name="Brown R.H."/>
            <person name="Butlin R.K."/>
            <person name="Caggese C."/>
            <person name="Calvi B.R."/>
            <person name="Bernardo de Carvalho A."/>
            <person name="Caspi A."/>
            <person name="Castrezana S."/>
            <person name="Celniker S.E."/>
            <person name="Chang J.L."/>
            <person name="Chapple C."/>
            <person name="Chatterji S."/>
            <person name="Chinwalla A."/>
            <person name="Civetta A."/>
            <person name="Clifton S.W."/>
            <person name="Comeron J.M."/>
            <person name="Costello J.C."/>
            <person name="Coyne J.A."/>
            <person name="Daub J."/>
            <person name="David R.G."/>
            <person name="Delcher A.L."/>
            <person name="Delehaunty K."/>
            <person name="Do C.B."/>
            <person name="Ebling H."/>
            <person name="Edwards K."/>
            <person name="Eickbush T."/>
            <person name="Evans J.D."/>
            <person name="Filipski A."/>
            <person name="Findeiss S."/>
            <person name="Freyhult E."/>
            <person name="Fulton L."/>
            <person name="Fulton R."/>
            <person name="Garcia A.C."/>
            <person name="Gardiner A."/>
            <person name="Garfield D.A."/>
            <person name="Garvin B.E."/>
            <person name="Gibson G."/>
            <person name="Gilbert D."/>
            <person name="Gnerre S."/>
            <person name="Godfrey J."/>
            <person name="Good R."/>
            <person name="Gotea V."/>
            <person name="Gravely B."/>
            <person name="Greenberg A.J."/>
            <person name="Griffiths-Jones S."/>
            <person name="Gross S."/>
            <person name="Guigo R."/>
            <person name="Gustafson E.A."/>
            <person name="Haerty W."/>
            <person name="Hahn M.W."/>
            <person name="Halligan D.L."/>
            <person name="Halpern A.L."/>
            <person name="Halter G.M."/>
            <person name="Han M.V."/>
            <person name="Heger A."/>
            <person name="Hillier L."/>
            <person name="Hinrichs A.S."/>
            <person name="Holmes I."/>
            <person name="Hoskins R.A."/>
            <person name="Hubisz M.J."/>
            <person name="Hultmark D."/>
            <person name="Huntley M.A."/>
            <person name="Jaffe D.B."/>
            <person name="Jagadeeshan S."/>
            <person name="Jeck W.R."/>
            <person name="Johnson J."/>
            <person name="Jones C.D."/>
            <person name="Jordan W.C."/>
            <person name="Karpen G.H."/>
            <person name="Kataoka E."/>
            <person name="Keightley P.D."/>
            <person name="Kheradpour P."/>
            <person name="Kirkness E.F."/>
            <person name="Koerich L.B."/>
            <person name="Kristiansen K."/>
            <person name="Kudrna D."/>
            <person name="Kulathinal R.J."/>
            <person name="Kumar S."/>
            <person name="Kwok R."/>
            <person name="Lander E."/>
            <person name="Langley C.H."/>
            <person name="Lapoint R."/>
            <person name="Lazzaro B.P."/>
            <person name="Lee S.J."/>
            <person name="Levesque L."/>
            <person name="Li R."/>
            <person name="Lin C.F."/>
            <person name="Lin M.F."/>
            <person name="Lindblad-Toh K."/>
            <person name="Llopart A."/>
            <person name="Long M."/>
            <person name="Low L."/>
            <person name="Lozovsky E."/>
            <person name="Lu J."/>
            <person name="Luo M."/>
            <person name="Machado C.A."/>
            <person name="Makalowski W."/>
            <person name="Marzo M."/>
            <person name="Matsuda M."/>
            <person name="Matzkin L."/>
            <person name="McAllister B."/>
            <person name="McBride C.S."/>
            <person name="McKernan B."/>
            <person name="McKernan K."/>
            <person name="Mendez-Lago M."/>
            <person name="Minx P."/>
            <person name="Mollenhauer M.U."/>
            <person name="Montooth K."/>
            <person name="Mount S.M."/>
            <person name="Mu X."/>
            <person name="Myers E."/>
            <person name="Negre B."/>
            <person name="Newfeld S."/>
            <person name="Nielsen R."/>
            <person name="Noor M.A."/>
            <person name="O'Grady P."/>
            <person name="Pachter L."/>
            <person name="Papaceit M."/>
            <person name="Parisi M.J."/>
            <person name="Parisi M."/>
            <person name="Parts L."/>
            <person name="Pedersen J.S."/>
            <person name="Pesole G."/>
            <person name="Phillippy A.M."/>
            <person name="Ponting C.P."/>
            <person name="Pop M."/>
            <person name="Porcelli D."/>
            <person name="Powell J.R."/>
            <person name="Prohaska S."/>
            <person name="Pruitt K."/>
            <person name="Puig M."/>
            <person name="Quesneville H."/>
            <person name="Ram K.R."/>
            <person name="Rand D."/>
            <person name="Rasmussen M.D."/>
            <person name="Reed L.K."/>
            <person name="Reenan R."/>
            <person name="Reily A."/>
            <person name="Remington K.A."/>
            <person name="Rieger T.T."/>
            <person name="Ritchie M.G."/>
            <person name="Robin C."/>
            <person name="Rogers Y.H."/>
            <person name="Rohde C."/>
            <person name="Rozas J."/>
            <person name="Rubenfield M.J."/>
            <person name="Ruiz A."/>
            <person name="Russo S."/>
            <person name="Salzberg S.L."/>
            <person name="Sanchez-Gracia A."/>
            <person name="Saranga D.J."/>
            <person name="Sato H."/>
            <person name="Schaeffer S.W."/>
            <person name="Schatz M.C."/>
            <person name="Schlenke T."/>
            <person name="Schwartz R."/>
            <person name="Segarra C."/>
            <person name="Singh R.S."/>
            <person name="Sirot L."/>
            <person name="Sirota M."/>
            <person name="Sisneros N.B."/>
            <person name="Smith C.D."/>
            <person name="Smith T.F."/>
            <person name="Spieth J."/>
            <person name="Stage D.E."/>
            <person name="Stark A."/>
            <person name="Stephan W."/>
            <person name="Strausberg R.L."/>
            <person name="Strempel S."/>
            <person name="Sturgill D."/>
            <person name="Sutton G."/>
            <person name="Sutton G.G."/>
            <person name="Tao W."/>
            <person name="Teichmann S."/>
            <person name="Tobari Y.N."/>
            <person name="Tomimura Y."/>
            <person name="Tsolas J.M."/>
            <person name="Valente V.L."/>
            <person name="Venter E."/>
            <person name="Venter J.C."/>
            <person name="Vicario S."/>
            <person name="Vieira F.G."/>
            <person name="Vilella A.J."/>
            <person name="Villasante A."/>
            <person name="Walenz B."/>
            <person name="Wang J."/>
            <person name="Wasserman M."/>
            <person name="Watts T."/>
            <person name="Wilson D."/>
            <person name="Wilson R.K."/>
            <person name="Wing R.A."/>
            <person name="Wolfner M.F."/>
            <person name="Wong A."/>
            <person name="Wong G.K."/>
            <person name="Wu C.I."/>
            <person name="Wu G."/>
            <person name="Yamamoto D."/>
            <person name="Yang H.P."/>
            <person name="Yang S.P."/>
            <person name="Yorke J.A."/>
            <person name="Yoshida K."/>
            <person name="Zdobnov E."/>
            <person name="Zhang P."/>
            <person name="Zhang Y."/>
            <person name="Zimin A.V."/>
            <person name="Baldwin J."/>
            <person name="Abdouelleil A."/>
            <person name="Abdulkadir J."/>
            <person name="Abebe A."/>
            <person name="Abera B."/>
            <person name="Abreu J."/>
            <person name="Acer S.C."/>
            <person name="Aftuck L."/>
            <person name="Alexander A."/>
            <person name="An P."/>
            <person name="Anderson E."/>
            <person name="Anderson S."/>
            <person name="Arachi H."/>
            <person name="Azer M."/>
            <person name="Bachantsang P."/>
            <person name="Barry A."/>
            <person name="Bayul T."/>
            <person name="Berlin A."/>
            <person name="Bessette D."/>
            <person name="Bloom T."/>
            <person name="Blye J."/>
            <person name="Boguslavskiy L."/>
            <person name="Bonnet C."/>
            <person name="Boukhgalter B."/>
            <person name="Bourzgui I."/>
            <person name="Brown A."/>
            <person name="Cahill P."/>
            <person name="Channer S."/>
            <person name="Cheshatsang Y."/>
            <person name="Chuda L."/>
            <person name="Citroen M."/>
            <person name="Collymore A."/>
            <person name="Cooke P."/>
            <person name="Costello M."/>
            <person name="D'Aco K."/>
            <person name="Daza R."/>
            <person name="De Haan G."/>
            <person name="DeGray S."/>
            <person name="DeMaso C."/>
            <person name="Dhargay N."/>
            <person name="Dooley K."/>
            <person name="Dooley E."/>
            <person name="Doricent M."/>
            <person name="Dorje P."/>
            <person name="Dorjee K."/>
            <person name="Dupes A."/>
            <person name="Elong R."/>
            <person name="Falk J."/>
            <person name="Farina A."/>
            <person name="Faro S."/>
            <person name="Ferguson D."/>
            <person name="Fisher S."/>
            <person name="Foley C.D."/>
            <person name="Franke A."/>
            <person name="Friedrich D."/>
            <person name="Gadbois L."/>
            <person name="Gearin G."/>
            <person name="Gearin C.R."/>
            <person name="Giannoukos G."/>
            <person name="Goode T."/>
            <person name="Graham J."/>
            <person name="Grandbois E."/>
            <person name="Grewal S."/>
            <person name="Gyaltsen K."/>
            <person name="Hafez N."/>
            <person name="Hagos B."/>
            <person name="Hall J."/>
            <person name="Henson C."/>
            <person name="Hollinger A."/>
            <person name="Honan T."/>
            <person name="Huard M.D."/>
            <person name="Hughes L."/>
            <person name="Hurhula B."/>
            <person name="Husby M.E."/>
            <person name="Kamat A."/>
            <person name="Kanga B."/>
            <person name="Kashin S."/>
            <person name="Khazanovich D."/>
            <person name="Kisner P."/>
            <person name="Lance K."/>
            <person name="Lara M."/>
            <person name="Lee W."/>
            <person name="Lennon N."/>
            <person name="Letendre F."/>
            <person name="LeVine R."/>
            <person name="Lipovsky A."/>
            <person name="Liu X."/>
            <person name="Liu J."/>
            <person name="Liu S."/>
            <person name="Lokyitsang T."/>
            <person name="Lokyitsang Y."/>
            <person name="Lubonja R."/>
            <person name="Lui A."/>
            <person name="MacDonald P."/>
            <person name="Magnisalis V."/>
            <person name="Maru K."/>
            <person name="Matthews C."/>
            <person name="McCusker W."/>
            <person name="McDonough S."/>
            <person name="Mehta T."/>
            <person name="Meldrim J."/>
            <person name="Meneus L."/>
            <person name="Mihai O."/>
            <person name="Mihalev A."/>
            <person name="Mihova T."/>
            <person name="Mittelman R."/>
            <person name="Mlenga V."/>
            <person name="Montmayeur A."/>
            <person name="Mulrain L."/>
            <person name="Navidi A."/>
            <person name="Naylor J."/>
            <person name="Negash T."/>
            <person name="Nguyen T."/>
            <person name="Nguyen N."/>
            <person name="Nicol R."/>
            <person name="Norbu C."/>
            <person name="Norbu N."/>
            <person name="Novod N."/>
            <person name="O'Neill B."/>
            <person name="Osman S."/>
            <person name="Markiewicz E."/>
            <person name="Oyono O.L."/>
            <person name="Patti C."/>
            <person name="Phunkhang P."/>
            <person name="Pierre F."/>
            <person name="Priest M."/>
            <person name="Raghuraman S."/>
            <person name="Rege F."/>
            <person name="Reyes R."/>
            <person name="Rise C."/>
            <person name="Rogov P."/>
            <person name="Ross K."/>
            <person name="Ryan E."/>
            <person name="Settipalli S."/>
            <person name="Shea T."/>
            <person name="Sherpa N."/>
            <person name="Shi L."/>
            <person name="Shih D."/>
            <person name="Sparrow T."/>
            <person name="Spaulding J."/>
            <person name="Stalker J."/>
            <person name="Stange-Thomann N."/>
            <person name="Stavropoulos S."/>
            <person name="Stone C."/>
            <person name="Strader C."/>
            <person name="Tesfaye S."/>
            <person name="Thomson T."/>
            <person name="Thoulutsang Y."/>
            <person name="Thoulutsang D."/>
            <person name="Topham K."/>
            <person name="Topping I."/>
            <person name="Tsamla T."/>
            <person name="Vassiliev H."/>
            <person name="Vo A."/>
            <person name="Wangchuk T."/>
            <person name="Wangdi T."/>
            <person name="Weiand M."/>
            <person name="Wilkinson J."/>
            <person name="Wilson A."/>
            <person name="Yadav S."/>
            <person name="Young G."/>
            <person name="Yu Q."/>
            <person name="Zembek L."/>
            <person name="Zhong D."/>
            <person name="Zimmer A."/>
            <person name="Zwirko Z."/>
            <person name="Jaffe D.B."/>
            <person name="Alvarez P."/>
            <person name="Brockman W."/>
            <person name="Butler J."/>
            <person name="Chin C."/>
            <person name="Gnerre S."/>
            <person name="Grabherr M."/>
            <person name="Kleber M."/>
            <person name="Mauceli E."/>
            <person name="MacCallum I."/>
        </authorList>
    </citation>
    <scope>NUCLEOTIDE SEQUENCE [LARGE SCALE GENOMIC DNA]</scope>
    <source>
        <strain evidence="5">Tucson 14024-0371.13</strain>
    </source>
</reference>
<dbReference type="InterPro" id="IPR050621">
    <property type="entry name" value="Tudor_domain_containing"/>
</dbReference>
<feature type="domain" description="Tudor" evidence="3">
    <location>
        <begin position="2028"/>
        <end position="2086"/>
    </location>
</feature>
<dbReference type="HOGENOM" id="CLU_001245_0_0_1"/>
<dbReference type="GeneID" id="6495647"/>
<feature type="region of interest" description="Disordered" evidence="2">
    <location>
        <begin position="1498"/>
        <end position="1571"/>
    </location>
</feature>
<proteinExistence type="predicted"/>
<dbReference type="FunFam" id="2.30.30.140:FF:000018">
    <property type="entry name" value="Serine/threonine-protein kinase 31"/>
    <property type="match status" value="2"/>
</dbReference>
<feature type="domain" description="Tudor" evidence="3">
    <location>
        <begin position="1663"/>
        <end position="1719"/>
    </location>
</feature>
<feature type="compositionally biased region" description="Low complexity" evidence="2">
    <location>
        <begin position="1545"/>
        <end position="1562"/>
    </location>
</feature>
<dbReference type="KEGG" id="dan:6495647"/>
<feature type="coiled-coil region" evidence="1">
    <location>
        <begin position="2145"/>
        <end position="2172"/>
    </location>
</feature>
<feature type="domain" description="Tudor" evidence="3">
    <location>
        <begin position="639"/>
        <end position="694"/>
    </location>
</feature>
<dbReference type="Gene3D" id="2.40.50.90">
    <property type="match status" value="2"/>
</dbReference>
<dbReference type="PROSITE" id="PS50304">
    <property type="entry name" value="TUDOR"/>
    <property type="match status" value="9"/>
</dbReference>
<dbReference type="CTD" id="37417"/>
<feature type="domain" description="Tudor" evidence="3">
    <location>
        <begin position="2396"/>
        <end position="2455"/>
    </location>
</feature>
<sequence length="2521" mass="286237">MNGQSPSKVDLYITHLDHVGPYLKIYGQVNRDAAFLVSKRIEQVLPTCFAIEPSWSVERQQALLTPGTFCVFKRTNGPAPGDLEYMRTRVVSAELEGTKMRTEIEYLDYGFKRMVDSHDLMFPKQPKLLQNLPLLCTQYIVLGICAEWDQSDLAVVQKLIVNQTVHIDIDPTQICGQKFARVRWNDFELSEFLVQQKHIGAALANQLMMDHCKKLWKDVPQSTPEEKNNNSIQGTKTPMDIAREQLASRRSLAARLDAQRSVNVTPPRPLNTEAADFSTKQLPLSNVTNVQVLTPSLANTQKTAFVPGNPYNRANYQPAEPAANQPYVPKSQPRSIHNYYNVRLNKPVQNMPPPLSLLPFKPSSNQQPNYVPLSYAPRFTPPPHMALSQRAVQPTIPAFRSTSLTVGLTYDVSVSYVENGPHLFWVQLKSSDNDLDSMMGQIERMRLQPLAKSPEVGAACVARFTEDRHFYRALISAVYDQRYRVVYIDYGNSELLAISDIYQIPPELLQIKPFAFRFALAGTKEIEPIDESMKQIFKNSALYNSFQLTVQAPESVGSMQTCHLSQQGKSTLEFLRQLKNSRQAYPKAENLKNDDAVEIRYIDSPSNFYVQKVSNIGEFELLMDEMFSYYNANQKVPDQLVLGAPCIVKCDQEWYRAEILRVDDSVIVRHVDFGYEQNVKRHLIGHIAEKHLKMPRQAVKCCLKGFENSELSKDKITDQFEMLAEESNIRRRTFSVRVFRIEPDGLNVVNLLAKNLNVMKKLYKLSMPFEQYLSLEKGQFNGNVTRTESLVSSELDKSNVLNSTSIGESEERLPLVQQSREKAPPVQSVEPPKQQPPKNAKHSGDWDKRSSTSASSKESKRQQQQQPTQRIDHNLDSSFETQSTGSYTSGMSSPRKGNRNQNGRSQTNSPRTPNGKQEANKNLRFNESPRKNQDGQNRNSPNQRSQNAPQGFAQKPQRQKSTLDGTVSSKRSSGMESDAASTASESVKPEKYVPLDKPYSLQDIKTPLKEVASLSWWVSPFQFYVVLKSAATKYEGVLREMRQFYRQKQHQALQLKVGSTVVVRQRKDNAILRATVVACNHMMRKYRVFCVDTGNLITVTSEDLWQLEQRFADPPCLAHRCSFHSVVANYEPGYIVDRMEKFVPVSAKVECEFLSKERTSHSSSGQNNVRSYTVNMFVNGTSLRDTLVKAEFLTEVAPEVRLSLLAGQQIRGKFTSIRDMLSFKVQLDYCNNVDFLCSYDDTKFVKSNPDLARRFKDFYEGKSFAFNVKSVCENNIIHLRPVMPLFKDDRKAFVCAHPVVLSCFKALVVYTSKPYRVFVQPQTIDGVMKSLLDDMFEFYEAKGDRLRKYDAGQVCAAHSSDGNWYRARISGKDSKAENIEVYYLDYGNTEEVKRTDLRTLDDQFYKFASGFAVEINLPFGRPSNESKLQARVSEVLQDQVVTVTSIEVRRTHIIADIILENKQSITDMMKAEKLIPGQDLDYMRKQLEKGKSRNYEYIETVDLTHDDDEEEKGRKDQGGNIKQNSPKKKQQNDREREPKKPKPSEPAVAPSPSSSPASSPKKAPTPVPVEPQPVVKAVQPVPVPVAEPVAKPAAVEKAPEPIPEPEKPTIPLEDPYKDMEKVVLSHCDNPGRFFVHPIDQLEKLHRLQENLQIVSPSLPQLKVYVDGAECISMYSVDKSWYRAKILDAELMVLQFIDFGNTDCVTDTTDVRESMWTHIDPFCRPCALPISPKDTVDWVDAANRIFNESYTKIIHYEYLSQGDSQTVSYVKLYIEGEDVAKKLIDEGYAKPLEYVVSGSSCYISHVNGINDFYIQLERDSKALELIEMFLRDNEEKLKPLETFEKGAIVAALFEDDELLYRAQLLRQLPDARYEVLFIDYGNTSTTSKCLILSEEIANLPSLSKKCSLRLPQDYVSFSPEAETKFAELTGEGELVFTTQLLKPNKDHVSIHLLLDGENILERLLPLCKKRETKAASKESLAEGSVTTKAIITHVESTSEMYLQFSEKDPLMDSICDKLNDGNLVPKKEKARVNDMCVVQFDCDKEFYRANILEILGDKYRVQLIDYGNKTVVDKLYELPEEFALIHPVAEICSMEPCVDFDKNKTLALVTLDALLDSCNGNVVVEYVDKSARPPVVRLKTKDPKGLNIYDQLKKLIEAELKVLQKKNENSECIISHGSSPKSFYVQLKNNSADLDVIVKALEGLKKEELLHLDSNDKDLIGVCFSQEDALFYRCTIKSVSKDKKSFEVFLVDYGSTMTVPEVWKLPQAIGHIPALALHCQLTEIPKDVPDEKLNEAFAVLLEQHFGEVFQITTQPNEEESKPLLAVLRLNYKDFAQELASTVAGVQKPLEAELHNCIVVQYDDPRSFYVQMESDVAALEKMTDKLLDAEQELPVFTDLKVGALCVAQFPEDEVFYRAEIVKVMEDGKCEVHFIDFGNNAVTQQFRQLPDDLAKPERYSKHCELEAATISKCDIARLQTFIDTRFSETFQVEILAIKGEGTHVVRLFYQSTNISEKLRLQDEQ</sequence>
<protein>
    <recommendedName>
        <fullName evidence="3">Tudor domain-containing protein</fullName>
    </recommendedName>
</protein>
<dbReference type="EMBL" id="CH902619">
    <property type="protein sequence ID" value="EDV36117.1"/>
    <property type="molecule type" value="Genomic_DNA"/>
</dbReference>
<evidence type="ECO:0000256" key="2">
    <source>
        <dbReference type="SAM" id="MobiDB-lite"/>
    </source>
</evidence>
<dbReference type="Proteomes" id="UP000007801">
    <property type="component" value="Unassembled WGS sequence"/>
</dbReference>
<feature type="region of interest" description="Disordered" evidence="2">
    <location>
        <begin position="801"/>
        <end position="989"/>
    </location>
</feature>
<accession>B3MBU6</accession>
<dbReference type="GO" id="GO:0005634">
    <property type="term" value="C:nucleus"/>
    <property type="evidence" value="ECO:0007669"/>
    <property type="project" value="EnsemblMetazoa"/>
</dbReference>
<dbReference type="STRING" id="7217.B3MBU6"/>
<dbReference type="GO" id="GO:0043186">
    <property type="term" value="C:P granule"/>
    <property type="evidence" value="ECO:0007669"/>
    <property type="project" value="EnsemblMetazoa"/>
</dbReference>
<feature type="compositionally biased region" description="Basic and acidic residues" evidence="2">
    <location>
        <begin position="809"/>
        <end position="823"/>
    </location>
</feature>
<evidence type="ECO:0000313" key="5">
    <source>
        <dbReference type="Proteomes" id="UP000007801"/>
    </source>
</evidence>
<feature type="compositionally biased region" description="Polar residues" evidence="2">
    <location>
        <begin position="959"/>
        <end position="985"/>
    </location>
</feature>
<dbReference type="SUPFAM" id="SSF63748">
    <property type="entry name" value="Tudor/PWWP/MBT"/>
    <property type="match status" value="9"/>
</dbReference>
<keyword evidence="5" id="KW-1185">Reference proteome</keyword>
<feature type="domain" description="Tudor" evidence="3">
    <location>
        <begin position="1348"/>
        <end position="1407"/>
    </location>
</feature>
<gene>
    <name evidence="4" type="primary">Dana\GF12801</name>
    <name evidence="4" type="synonym">dana_GLEANR_12818</name>
    <name evidence="4" type="ORF">GF12801</name>
</gene>
<dbReference type="CDD" id="cd20379">
    <property type="entry name" value="Tudor_dTUD-like"/>
    <property type="match status" value="1"/>
</dbReference>
<dbReference type="GO" id="GO:0005829">
    <property type="term" value="C:cytosol"/>
    <property type="evidence" value="ECO:0007669"/>
    <property type="project" value="EnsemblMetazoa"/>
</dbReference>
<feature type="compositionally biased region" description="Basic and acidic residues" evidence="2">
    <location>
        <begin position="1530"/>
        <end position="1543"/>
    </location>
</feature>
<dbReference type="PANTHER" id="PTHR22948">
    <property type="entry name" value="TUDOR DOMAIN CONTAINING PROTEIN"/>
    <property type="match status" value="1"/>
</dbReference>
<keyword evidence="1" id="KW-0175">Coiled coil</keyword>
<dbReference type="GO" id="GO:0005739">
    <property type="term" value="C:mitochondrion"/>
    <property type="evidence" value="ECO:0007669"/>
    <property type="project" value="EnsemblMetazoa"/>
</dbReference>
<evidence type="ECO:0000259" key="3">
    <source>
        <dbReference type="PROSITE" id="PS50304"/>
    </source>
</evidence>
<dbReference type="GO" id="GO:0140034">
    <property type="term" value="F:methylation-dependent protein binding"/>
    <property type="evidence" value="ECO:0007669"/>
    <property type="project" value="EnsemblMetazoa"/>
</dbReference>
<feature type="compositionally biased region" description="Polar residues" evidence="2">
    <location>
        <begin position="899"/>
        <end position="917"/>
    </location>
</feature>
<dbReference type="eggNOG" id="KOG2039">
    <property type="taxonomic scope" value="Eukaryota"/>
</dbReference>